<name>A0A7S0NTF9_9EUKA</name>
<keyword evidence="1" id="KW-0285">Flavoprotein</keyword>
<protein>
    <submittedName>
        <fullName evidence="5">Uncharacterized protein</fullName>
    </submittedName>
</protein>
<gene>
    <name evidence="5" type="ORF">CLEP1334_LOCUS7341</name>
</gene>
<dbReference type="GO" id="GO:0005634">
    <property type="term" value="C:nucleus"/>
    <property type="evidence" value="ECO:0007669"/>
    <property type="project" value="TreeGrafter"/>
</dbReference>
<dbReference type="PANTHER" id="PTHR47429:SF2">
    <property type="entry name" value="PROTEIN TWIN LOV 1"/>
    <property type="match status" value="1"/>
</dbReference>
<dbReference type="SUPFAM" id="SSF55785">
    <property type="entry name" value="PYP-like sensor domain (PAS domain)"/>
    <property type="match status" value="1"/>
</dbReference>
<evidence type="ECO:0000256" key="4">
    <source>
        <dbReference type="SAM" id="MobiDB-lite"/>
    </source>
</evidence>
<dbReference type="EMBL" id="HBER01014612">
    <property type="protein sequence ID" value="CAD8532089.1"/>
    <property type="molecule type" value="Transcribed_RNA"/>
</dbReference>
<sequence length="656" mass="67252">MGLTCSILQGPETSPDVLSELHGAIDAQRPITVRLVNYTKAHEPFLNELTLMPLLDDSQRVTHFLGTLRRLDCASLQRRSSASAADMAVAAAWNAAAQPQPHIAAPSDWNALSAALGGQRRLREVDEAASAQSAPDASCSELLLSREAFPLDTLNNHPVAPVLLRMLQLNSSAGLQVAGGNKASPIVEEAGGNGDRSGSSHAALDFEGSRPARLLDSLPHSASSSNTASSSANASACAPAACAEHSALPELSSHLARGRVAQGLVQGGETSSHSSQASSFLGMSKASGSRDQKAFLAAVVGQGVIPLPRSSVGPPMPSKQSDLCGESSDGEFSYGYGSELALHSSFLFGADEGRGGAGAAGVEGDACASSSTALLTASSLTVGEEVEGAGVQQSSSSSQKAKAGRKRTCDAKQYGPDSQQGGGGGGDGGGSNGCDETVASGVAGSCSSSAEAKCSAFSMQRRGGGGGRKGKGGSSCASVRGGFSSDEVGQLQAASKPGGQRRRHAKEDVVLGHLGRAAEMDTPLPSVRGLAADEGEPLLEAMLRRSPSLAELPEMQELQQHTTFTADADAAPQRFDGDFGIGGGDVSKGCDAFGESETESYLQLDDVLQVLDSWDEFEHLPLPSASEADVRLPPPVPRAQLRRSPSSGLNWPADLQ</sequence>
<proteinExistence type="predicted"/>
<dbReference type="Gene3D" id="3.30.450.20">
    <property type="entry name" value="PAS domain"/>
    <property type="match status" value="1"/>
</dbReference>
<evidence type="ECO:0000256" key="2">
    <source>
        <dbReference type="ARBA" id="ARBA00022643"/>
    </source>
</evidence>
<reference evidence="5" key="1">
    <citation type="submission" date="2021-01" db="EMBL/GenBank/DDBJ databases">
        <authorList>
            <person name="Corre E."/>
            <person name="Pelletier E."/>
            <person name="Niang G."/>
            <person name="Scheremetjew M."/>
            <person name="Finn R."/>
            <person name="Kale V."/>
            <person name="Holt S."/>
            <person name="Cochrane G."/>
            <person name="Meng A."/>
            <person name="Brown T."/>
            <person name="Cohen L."/>
        </authorList>
    </citation>
    <scope>NUCLEOTIDE SEQUENCE</scope>
    <source>
        <strain evidence="5">RCC1130</strain>
    </source>
</reference>
<feature type="compositionally biased region" description="Gly residues" evidence="4">
    <location>
        <begin position="420"/>
        <end position="430"/>
    </location>
</feature>
<feature type="region of interest" description="Disordered" evidence="4">
    <location>
        <begin position="459"/>
        <end position="505"/>
    </location>
</feature>
<keyword evidence="2" id="KW-0288">FMN</keyword>
<evidence type="ECO:0000256" key="1">
    <source>
        <dbReference type="ARBA" id="ARBA00022630"/>
    </source>
</evidence>
<accession>A0A7S0NTF9</accession>
<evidence type="ECO:0000256" key="3">
    <source>
        <dbReference type="ARBA" id="ARBA00022991"/>
    </source>
</evidence>
<feature type="region of interest" description="Disordered" evidence="4">
    <location>
        <begin position="388"/>
        <end position="430"/>
    </location>
</feature>
<feature type="region of interest" description="Disordered" evidence="4">
    <location>
        <begin position="264"/>
        <end position="283"/>
    </location>
</feature>
<feature type="compositionally biased region" description="Polar residues" evidence="4">
    <location>
        <begin position="268"/>
        <end position="283"/>
    </location>
</feature>
<dbReference type="PANTHER" id="PTHR47429">
    <property type="entry name" value="PROTEIN TWIN LOV 1"/>
    <property type="match status" value="1"/>
</dbReference>
<keyword evidence="3" id="KW-0157">Chromophore</keyword>
<dbReference type="InterPro" id="IPR035965">
    <property type="entry name" value="PAS-like_dom_sf"/>
</dbReference>
<evidence type="ECO:0000313" key="5">
    <source>
        <dbReference type="EMBL" id="CAD8532089.1"/>
    </source>
</evidence>
<organism evidence="5">
    <name type="scientific">Calcidiscus leptoporus</name>
    <dbReference type="NCBI Taxonomy" id="127549"/>
    <lineage>
        <taxon>Eukaryota</taxon>
        <taxon>Haptista</taxon>
        <taxon>Haptophyta</taxon>
        <taxon>Prymnesiophyceae</taxon>
        <taxon>Coccolithales</taxon>
        <taxon>Calcidiscaceae</taxon>
        <taxon>Calcidiscus</taxon>
    </lineage>
</organism>
<feature type="region of interest" description="Disordered" evidence="4">
    <location>
        <begin position="622"/>
        <end position="656"/>
    </location>
</feature>
<dbReference type="AlphaFoldDB" id="A0A7S0NTF9"/>